<dbReference type="PANTHER" id="PTHR47577:SF2">
    <property type="entry name" value="THAP DOMAIN CONTAINING 9"/>
    <property type="match status" value="1"/>
</dbReference>
<dbReference type="PANTHER" id="PTHR47577">
    <property type="entry name" value="THAP DOMAIN-CONTAINING PROTEIN 6"/>
    <property type="match status" value="1"/>
</dbReference>
<feature type="domain" description="Transposable element P transposase-like RNase H C-terminal" evidence="1">
    <location>
        <begin position="78"/>
        <end position="112"/>
    </location>
</feature>
<proteinExistence type="predicted"/>
<organism evidence="2 3">
    <name type="scientific">Clytia hemisphaerica</name>
    <dbReference type="NCBI Taxonomy" id="252671"/>
    <lineage>
        <taxon>Eukaryota</taxon>
        <taxon>Metazoa</taxon>
        <taxon>Cnidaria</taxon>
        <taxon>Hydrozoa</taxon>
        <taxon>Hydroidolina</taxon>
        <taxon>Leptothecata</taxon>
        <taxon>Obeliida</taxon>
        <taxon>Clytiidae</taxon>
        <taxon>Clytia</taxon>
    </lineage>
</organism>
<accession>A0A7M5VH47</accession>
<dbReference type="EnsemblMetazoa" id="CLYHEMT011581.1">
    <property type="protein sequence ID" value="CLYHEMP011581.1"/>
    <property type="gene ID" value="CLYHEMG011581"/>
</dbReference>
<keyword evidence="3" id="KW-1185">Reference proteome</keyword>
<dbReference type="AlphaFoldDB" id="A0A7M5VH47"/>
<dbReference type="OrthoDB" id="8047101at2759"/>
<reference evidence="2" key="1">
    <citation type="submission" date="2021-01" db="UniProtKB">
        <authorList>
            <consortium name="EnsemblMetazoa"/>
        </authorList>
    </citation>
    <scope>IDENTIFICATION</scope>
</reference>
<name>A0A7M5VH47_9CNID</name>
<evidence type="ECO:0000313" key="3">
    <source>
        <dbReference type="Proteomes" id="UP000594262"/>
    </source>
</evidence>
<dbReference type="Proteomes" id="UP000594262">
    <property type="component" value="Unplaced"/>
</dbReference>
<protein>
    <recommendedName>
        <fullName evidence="1">Transposable element P transposase-like RNase H C-terminal domain-containing protein</fullName>
    </recommendedName>
</protein>
<sequence>NPFAKGYKSALRFPIQLNFLDEASAYIKCLKNQDGKLMVSSNRKTGFIGFLACIQSAKDLFHKLVGCPNPPMKYLLMYKFSQDHLELFFGAVRQAGGFNNNPTVKQFTASYKRLLMRSHNKGSINYQMQ</sequence>
<evidence type="ECO:0000313" key="2">
    <source>
        <dbReference type="EnsemblMetazoa" id="CLYHEMP011581.1"/>
    </source>
</evidence>
<dbReference type="Pfam" id="PF21789">
    <property type="entry name" value="TNP-like_RNaseH_C"/>
    <property type="match status" value="1"/>
</dbReference>
<dbReference type="InterPro" id="IPR048367">
    <property type="entry name" value="TNP-like_RNaseH_C"/>
</dbReference>
<evidence type="ECO:0000259" key="1">
    <source>
        <dbReference type="Pfam" id="PF21789"/>
    </source>
</evidence>